<dbReference type="Pfam" id="PF03091">
    <property type="entry name" value="CutA1"/>
    <property type="match status" value="1"/>
</dbReference>
<dbReference type="InterPro" id="IPR011322">
    <property type="entry name" value="N-reg_PII-like_a/b"/>
</dbReference>
<reference evidence="2 3" key="1">
    <citation type="submission" date="2020-08" db="EMBL/GenBank/DDBJ databases">
        <title>Genome sequence of Acidovorax monticola KACC 19171T.</title>
        <authorList>
            <person name="Hyun D.-W."/>
            <person name="Bae J.-W."/>
        </authorList>
    </citation>
    <scope>NUCLEOTIDE SEQUENCE [LARGE SCALE GENOMIC DNA]</scope>
    <source>
        <strain evidence="2 3">KACC 19171</strain>
    </source>
</reference>
<dbReference type="AlphaFoldDB" id="A0A7H0HB12"/>
<dbReference type="Proteomes" id="UP000516057">
    <property type="component" value="Chromosome"/>
</dbReference>
<dbReference type="GO" id="GO:0005507">
    <property type="term" value="F:copper ion binding"/>
    <property type="evidence" value="ECO:0007669"/>
    <property type="project" value="TreeGrafter"/>
</dbReference>
<dbReference type="Gene3D" id="3.30.70.120">
    <property type="match status" value="1"/>
</dbReference>
<name>A0A7H0HB12_9BURK</name>
<evidence type="ECO:0000313" key="2">
    <source>
        <dbReference type="EMBL" id="QNP57728.1"/>
    </source>
</evidence>
<dbReference type="InterPro" id="IPR015867">
    <property type="entry name" value="N-reg_PII/ATP_PRibTrfase_C"/>
</dbReference>
<accession>A0A7H0HB12</accession>
<dbReference type="EMBL" id="CP060790">
    <property type="protein sequence ID" value="QNP57728.1"/>
    <property type="molecule type" value="Genomic_DNA"/>
</dbReference>
<dbReference type="KEGG" id="amon:H9L24_11135"/>
<dbReference type="PANTHER" id="PTHR23419">
    <property type="entry name" value="DIVALENT CATION TOLERANCE CUTA-RELATED"/>
    <property type="match status" value="1"/>
</dbReference>
<dbReference type="PANTHER" id="PTHR23419:SF8">
    <property type="entry name" value="FI09726P"/>
    <property type="match status" value="1"/>
</dbReference>
<organism evidence="2 3">
    <name type="scientific">Paenacidovorax monticola</name>
    <dbReference type="NCBI Taxonomy" id="1926868"/>
    <lineage>
        <taxon>Bacteria</taxon>
        <taxon>Pseudomonadati</taxon>
        <taxon>Pseudomonadota</taxon>
        <taxon>Betaproteobacteria</taxon>
        <taxon>Burkholderiales</taxon>
        <taxon>Comamonadaceae</taxon>
        <taxon>Paenacidovorax</taxon>
    </lineage>
</organism>
<keyword evidence="3" id="KW-1185">Reference proteome</keyword>
<proteinExistence type="inferred from homology"/>
<gene>
    <name evidence="2" type="ORF">H9L24_11135</name>
</gene>
<protein>
    <submittedName>
        <fullName evidence="2">Divalent-cation tolerance protein CutA</fullName>
    </submittedName>
</protein>
<dbReference type="SUPFAM" id="SSF54913">
    <property type="entry name" value="GlnB-like"/>
    <property type="match status" value="1"/>
</dbReference>
<evidence type="ECO:0000256" key="1">
    <source>
        <dbReference type="ARBA" id="ARBA00010169"/>
    </source>
</evidence>
<comment type="similarity">
    <text evidence="1">Belongs to the CutA family.</text>
</comment>
<evidence type="ECO:0000313" key="3">
    <source>
        <dbReference type="Proteomes" id="UP000516057"/>
    </source>
</evidence>
<sequence length="111" mass="11962">MPDAPSVPHSIAVVTTTVASAADAERLAVQAVQARVAACVQVEAITSHYVWQGAQHADAEWRLVCKTLPRAAAALCAWLRAHHPYEVPQLLTHAVEAEADYVQWVAQQVDG</sequence>
<dbReference type="InterPro" id="IPR004323">
    <property type="entry name" value="Ion_tolerance_CutA"/>
</dbReference>
<dbReference type="GO" id="GO:0010038">
    <property type="term" value="P:response to metal ion"/>
    <property type="evidence" value="ECO:0007669"/>
    <property type="project" value="InterPro"/>
</dbReference>